<evidence type="ECO:0000313" key="3">
    <source>
        <dbReference type="EMBL" id="KAJ8871363.1"/>
    </source>
</evidence>
<dbReference type="EMBL" id="JARBHB010000012">
    <property type="protein sequence ID" value="KAJ8871363.1"/>
    <property type="molecule type" value="Genomic_DNA"/>
</dbReference>
<name>A0ABQ9GH67_9NEOP</name>
<dbReference type="Proteomes" id="UP001159363">
    <property type="component" value="Chromosome 11"/>
</dbReference>
<evidence type="ECO:0000256" key="1">
    <source>
        <dbReference type="ARBA" id="ARBA00008390"/>
    </source>
</evidence>
<keyword evidence="4" id="KW-1185">Reference proteome</keyword>
<gene>
    <name evidence="3" type="ORF">PR048_027680</name>
</gene>
<organism evidence="3 4">
    <name type="scientific">Dryococelus australis</name>
    <dbReference type="NCBI Taxonomy" id="614101"/>
    <lineage>
        <taxon>Eukaryota</taxon>
        <taxon>Metazoa</taxon>
        <taxon>Ecdysozoa</taxon>
        <taxon>Arthropoda</taxon>
        <taxon>Hexapoda</taxon>
        <taxon>Insecta</taxon>
        <taxon>Pterygota</taxon>
        <taxon>Neoptera</taxon>
        <taxon>Polyneoptera</taxon>
        <taxon>Phasmatodea</taxon>
        <taxon>Verophasmatodea</taxon>
        <taxon>Anareolatae</taxon>
        <taxon>Phasmatidae</taxon>
        <taxon>Eurycanthinae</taxon>
        <taxon>Dryococelus</taxon>
    </lineage>
</organism>
<dbReference type="Gene3D" id="2.40.128.20">
    <property type="match status" value="1"/>
</dbReference>
<feature type="domain" description="Lipocalin/cytosolic fatty-acid binding" evidence="2">
    <location>
        <begin position="3"/>
        <end position="78"/>
    </location>
</feature>
<evidence type="ECO:0000313" key="4">
    <source>
        <dbReference type="Proteomes" id="UP001159363"/>
    </source>
</evidence>
<dbReference type="InterPro" id="IPR031259">
    <property type="entry name" value="ILBP"/>
</dbReference>
<evidence type="ECO:0000259" key="2">
    <source>
        <dbReference type="Pfam" id="PF00061"/>
    </source>
</evidence>
<sequence>MGNTVTTTIELTKSGDTYTLLTTSTFKNTTISFKIGEEFEEETADGRKVKSTIAIEGNKLIQSQKGDKNSVIAREFSADEVKAVSVAV</sequence>
<comment type="caution">
    <text evidence="3">The sequence shown here is derived from an EMBL/GenBank/DDBJ whole genome shotgun (WGS) entry which is preliminary data.</text>
</comment>
<accession>A0ABQ9GH67</accession>
<protein>
    <recommendedName>
        <fullName evidence="2">Lipocalin/cytosolic fatty-acid binding domain-containing protein</fullName>
    </recommendedName>
</protein>
<dbReference type="PANTHER" id="PTHR11955">
    <property type="entry name" value="FATTY ACID BINDING PROTEIN"/>
    <property type="match status" value="1"/>
</dbReference>
<dbReference type="Pfam" id="PF00061">
    <property type="entry name" value="Lipocalin"/>
    <property type="match status" value="1"/>
</dbReference>
<proteinExistence type="inferred from homology"/>
<dbReference type="InterPro" id="IPR012674">
    <property type="entry name" value="Calycin"/>
</dbReference>
<dbReference type="InterPro" id="IPR000566">
    <property type="entry name" value="Lipocln_cytosolic_FA-bd_dom"/>
</dbReference>
<dbReference type="SUPFAM" id="SSF50814">
    <property type="entry name" value="Lipocalins"/>
    <property type="match status" value="1"/>
</dbReference>
<reference evidence="3 4" key="1">
    <citation type="submission" date="2023-02" db="EMBL/GenBank/DDBJ databases">
        <title>LHISI_Scaffold_Assembly.</title>
        <authorList>
            <person name="Stuart O.P."/>
            <person name="Cleave R."/>
            <person name="Magrath M.J.L."/>
            <person name="Mikheyev A.S."/>
        </authorList>
    </citation>
    <scope>NUCLEOTIDE SEQUENCE [LARGE SCALE GENOMIC DNA]</scope>
    <source>
        <strain evidence="3">Daus_M_001</strain>
        <tissue evidence="3">Leg muscle</tissue>
    </source>
</reference>
<comment type="similarity">
    <text evidence="1">Belongs to the calycin superfamily. Fatty-acid binding protein (FABP) family.</text>
</comment>